<name>A0A484I6S8_9ARCH</name>
<sequence length="53" mass="6408">MRYSFDIRFRPIIKGESNIYSEYWSNLLVYENWSKLNTLKLIDIIVDLTFSVC</sequence>
<dbReference type="Proteomes" id="UP000294299">
    <property type="component" value="Chromosome NFRAN"/>
</dbReference>
<proteinExistence type="predicted"/>
<dbReference type="AlphaFoldDB" id="A0A484I6S8"/>
<accession>A0A484I6S8</accession>
<reference evidence="1 2" key="1">
    <citation type="submission" date="2019-02" db="EMBL/GenBank/DDBJ databases">
        <authorList>
            <person name="Lehtovirta-Morley E L."/>
        </authorList>
    </citation>
    <scope>NUCLEOTIDE SEQUENCE [LARGE SCALE GENOMIC DNA]</scope>
    <source>
        <strain evidence="1">NFRAN1</strain>
    </source>
</reference>
<organism evidence="1 2">
    <name type="scientific">Candidatus Nitrosocosmicus franklandianus</name>
    <dbReference type="NCBI Taxonomy" id="1798806"/>
    <lineage>
        <taxon>Archaea</taxon>
        <taxon>Nitrososphaerota</taxon>
        <taxon>Nitrososphaeria</taxon>
        <taxon>Nitrososphaerales</taxon>
        <taxon>Nitrososphaeraceae</taxon>
        <taxon>Candidatus Nitrosocosmicus</taxon>
    </lineage>
</organism>
<evidence type="ECO:0000313" key="1">
    <source>
        <dbReference type="EMBL" id="VFJ13428.1"/>
    </source>
</evidence>
<keyword evidence="2" id="KW-1185">Reference proteome</keyword>
<gene>
    <name evidence="1" type="ORF">NFRAN_1106</name>
</gene>
<dbReference type="KEGG" id="nfn:NFRAN_1106"/>
<evidence type="ECO:0000313" key="2">
    <source>
        <dbReference type="Proteomes" id="UP000294299"/>
    </source>
</evidence>
<protein>
    <submittedName>
        <fullName evidence="1">Uncharacterized protein</fullName>
    </submittedName>
</protein>
<dbReference type="EMBL" id="LR216287">
    <property type="protein sequence ID" value="VFJ13428.1"/>
    <property type="molecule type" value="Genomic_DNA"/>
</dbReference>